<dbReference type="NCBIfam" id="TIGR02684">
    <property type="entry name" value="dnstrm_HI1420"/>
    <property type="match status" value="1"/>
</dbReference>
<dbReference type="Proteomes" id="UP001194714">
    <property type="component" value="Unassembled WGS sequence"/>
</dbReference>
<protein>
    <recommendedName>
        <fullName evidence="3">Addiction module antidote protein</fullName>
    </recommendedName>
</protein>
<dbReference type="RefSeq" id="WP_194846912.1">
    <property type="nucleotide sequence ID" value="NZ_JAAEJV010000002.1"/>
</dbReference>
<evidence type="ECO:0000313" key="1">
    <source>
        <dbReference type="EMBL" id="MBF5058635.1"/>
    </source>
</evidence>
<name>A0ABS0AXD8_9BACT</name>
<dbReference type="PANTHER" id="PTHR40275">
    <property type="entry name" value="SSL7038 PROTEIN"/>
    <property type="match status" value="1"/>
</dbReference>
<dbReference type="Pfam" id="PF21716">
    <property type="entry name" value="dnstrm_HI1420"/>
    <property type="match status" value="1"/>
</dbReference>
<sequence>MGKRSRRYKEDYLYKELQDPKKAAAYLNECLKDEDPAVFLIALRDVIKANGGMSKLAEEIERNRESLYRSFSVNGNPGINTLVDALDVYGLEINVQPMRLHA</sequence>
<organism evidence="1 2">
    <name type="scientific">Candidatus Neptunichlamydia vexilliferae</name>
    <dbReference type="NCBI Taxonomy" id="1651774"/>
    <lineage>
        <taxon>Bacteria</taxon>
        <taxon>Pseudomonadati</taxon>
        <taxon>Chlamydiota</taxon>
        <taxon>Chlamydiia</taxon>
        <taxon>Parachlamydiales</taxon>
        <taxon>Simkaniaceae</taxon>
        <taxon>Candidatus Neptunichlamydia</taxon>
    </lineage>
</organism>
<gene>
    <name evidence="1" type="ORF">NEPTK9_000132</name>
</gene>
<reference evidence="1 2" key="1">
    <citation type="submission" date="2020-01" db="EMBL/GenBank/DDBJ databases">
        <title>Draft genome sequence of Cand. Neptunochlamydia vexilliferae K9.</title>
        <authorList>
            <person name="Schulz F."/>
            <person name="Koestlbacher S."/>
            <person name="Wascher F."/>
            <person name="Pizzetti I."/>
            <person name="Horn M."/>
        </authorList>
    </citation>
    <scope>NUCLEOTIDE SEQUENCE [LARGE SCALE GENOMIC DNA]</scope>
    <source>
        <strain evidence="1 2">K9</strain>
    </source>
</reference>
<evidence type="ECO:0000313" key="2">
    <source>
        <dbReference type="Proteomes" id="UP001194714"/>
    </source>
</evidence>
<accession>A0ABS0AXD8</accession>
<comment type="caution">
    <text evidence="1">The sequence shown here is derived from an EMBL/GenBank/DDBJ whole genome shotgun (WGS) entry which is preliminary data.</text>
</comment>
<dbReference type="PANTHER" id="PTHR40275:SF1">
    <property type="entry name" value="SSL7038 PROTEIN"/>
    <property type="match status" value="1"/>
</dbReference>
<dbReference type="EMBL" id="JAAEJV010000002">
    <property type="protein sequence ID" value="MBF5058635.1"/>
    <property type="molecule type" value="Genomic_DNA"/>
</dbReference>
<proteinExistence type="predicted"/>
<evidence type="ECO:0008006" key="3">
    <source>
        <dbReference type="Google" id="ProtNLM"/>
    </source>
</evidence>
<keyword evidence="2" id="KW-1185">Reference proteome</keyword>
<dbReference type="InterPro" id="IPR014057">
    <property type="entry name" value="HI1420"/>
</dbReference>